<keyword evidence="1" id="KW-0472">Membrane</keyword>
<organism evidence="3 4">
    <name type="scientific">Luteibacter yeojuensis</name>
    <dbReference type="NCBI Taxonomy" id="345309"/>
    <lineage>
        <taxon>Bacteria</taxon>
        <taxon>Pseudomonadati</taxon>
        <taxon>Pseudomonadota</taxon>
        <taxon>Gammaproteobacteria</taxon>
        <taxon>Lysobacterales</taxon>
        <taxon>Rhodanobacteraceae</taxon>
        <taxon>Luteibacter</taxon>
    </lineage>
</organism>
<feature type="transmembrane region" description="Helical" evidence="1">
    <location>
        <begin position="55"/>
        <end position="73"/>
    </location>
</feature>
<dbReference type="PATRIC" id="fig|345309.4.peg.3340"/>
<dbReference type="InterPro" id="IPR002656">
    <property type="entry name" value="Acyl_transf_3_dom"/>
</dbReference>
<feature type="domain" description="Acyltransferase 3" evidence="2">
    <location>
        <begin position="20"/>
        <end position="345"/>
    </location>
</feature>
<name>A0A0F3KBY4_9GAMM</name>
<keyword evidence="4" id="KW-1185">Reference proteome</keyword>
<feature type="transmembrane region" description="Helical" evidence="1">
    <location>
        <begin position="210"/>
        <end position="228"/>
    </location>
</feature>
<protein>
    <submittedName>
        <fullName evidence="3">Acyltransferase</fullName>
    </submittedName>
</protein>
<reference evidence="3 4" key="1">
    <citation type="submission" date="2015-03" db="EMBL/GenBank/DDBJ databases">
        <title>Draft genome sequence of Luteibacter yeojuensis strain SU11.</title>
        <authorList>
            <person name="Sulaiman J."/>
            <person name="Priya K."/>
            <person name="Chan K.-G."/>
        </authorList>
    </citation>
    <scope>NUCLEOTIDE SEQUENCE [LARGE SCALE GENOMIC DNA]</scope>
    <source>
        <strain evidence="3 4">SU11</strain>
    </source>
</reference>
<dbReference type="Proteomes" id="UP000033651">
    <property type="component" value="Unassembled WGS sequence"/>
</dbReference>
<feature type="transmembrane region" description="Helical" evidence="1">
    <location>
        <begin position="180"/>
        <end position="198"/>
    </location>
</feature>
<dbReference type="PANTHER" id="PTHR23028">
    <property type="entry name" value="ACETYLTRANSFERASE"/>
    <property type="match status" value="1"/>
</dbReference>
<gene>
    <name evidence="3" type="ORF">VI08_17775</name>
</gene>
<feature type="transmembrane region" description="Helical" evidence="1">
    <location>
        <begin position="117"/>
        <end position="136"/>
    </location>
</feature>
<dbReference type="GO" id="GO:0016747">
    <property type="term" value="F:acyltransferase activity, transferring groups other than amino-acyl groups"/>
    <property type="evidence" value="ECO:0007669"/>
    <property type="project" value="InterPro"/>
</dbReference>
<dbReference type="RefSeq" id="WP_045830974.1">
    <property type="nucleotide sequence ID" value="NZ_JZRB01000047.1"/>
</dbReference>
<proteinExistence type="predicted"/>
<comment type="caution">
    <text evidence="3">The sequence shown here is derived from an EMBL/GenBank/DDBJ whole genome shotgun (WGS) entry which is preliminary data.</text>
</comment>
<evidence type="ECO:0000256" key="1">
    <source>
        <dbReference type="SAM" id="Phobius"/>
    </source>
</evidence>
<feature type="transmembrane region" description="Helical" evidence="1">
    <location>
        <begin position="24"/>
        <end position="43"/>
    </location>
</feature>
<evidence type="ECO:0000313" key="3">
    <source>
        <dbReference type="EMBL" id="KJV27599.1"/>
    </source>
</evidence>
<evidence type="ECO:0000259" key="2">
    <source>
        <dbReference type="Pfam" id="PF01757"/>
    </source>
</evidence>
<dbReference type="OrthoDB" id="9767863at2"/>
<keyword evidence="1" id="KW-1133">Transmembrane helix</keyword>
<dbReference type="PANTHER" id="PTHR23028:SF134">
    <property type="entry name" value="PUTATIVE (AFU_ORTHOLOGUE AFUA_4G08520)-RELATED"/>
    <property type="match status" value="1"/>
</dbReference>
<feature type="transmembrane region" description="Helical" evidence="1">
    <location>
        <begin position="93"/>
        <end position="110"/>
    </location>
</feature>
<dbReference type="EMBL" id="JZRB01000047">
    <property type="protein sequence ID" value="KJV27599.1"/>
    <property type="molecule type" value="Genomic_DNA"/>
</dbReference>
<feature type="transmembrane region" description="Helical" evidence="1">
    <location>
        <begin position="297"/>
        <end position="316"/>
    </location>
</feature>
<evidence type="ECO:0000313" key="4">
    <source>
        <dbReference type="Proteomes" id="UP000033651"/>
    </source>
</evidence>
<dbReference type="AlphaFoldDB" id="A0A0F3KBY4"/>
<keyword evidence="3" id="KW-0012">Acyltransferase</keyword>
<dbReference type="Pfam" id="PF01757">
    <property type="entry name" value="Acyl_transf_3"/>
    <property type="match status" value="1"/>
</dbReference>
<feature type="transmembrane region" description="Helical" evidence="1">
    <location>
        <begin position="322"/>
        <end position="344"/>
    </location>
</feature>
<feature type="transmembrane region" description="Helical" evidence="1">
    <location>
        <begin position="240"/>
        <end position="258"/>
    </location>
</feature>
<accession>A0A0F3KBY4</accession>
<dbReference type="InterPro" id="IPR050879">
    <property type="entry name" value="Acyltransferase_3"/>
</dbReference>
<feature type="transmembrane region" description="Helical" evidence="1">
    <location>
        <begin position="156"/>
        <end position="173"/>
    </location>
</feature>
<keyword evidence="3" id="KW-0808">Transferase</keyword>
<sequence length="370" mass="40687">MAHTEFPAAQAPQPARQHFPALDGLRGVAALAVVVFHFMEMVISDYSHLFIGHGWLAVDFFFCLSGFVIGYAYDERIGAMGLLTFAKVRLIRLHPMVVFGSVLGLIALYADPFRANPLGLGTGQVSLIFLASIFLIPYPAMQERSFCLFSLNSPAWSLFWEYIANIVYALFLCRLGRRGLVVATVMAAAILCGVGYTQGNLWAGFNGETFWVGAARVNFSFLAGLLVYRSRFVLKTKLGFTAPAVLLLLALMTPYATGSWIREAAVIMLVFPFLVMLGAGVTLNERAKRFCKLAGDISYPLYTTHYAVIYVFGNYVDRTRPATATLVLVIVGGVLATLAFAWVVMRCYDMPLREYLSRSARRGEGVSATG</sequence>
<feature type="transmembrane region" description="Helical" evidence="1">
    <location>
        <begin position="264"/>
        <end position="285"/>
    </location>
</feature>
<keyword evidence="1" id="KW-0812">Transmembrane</keyword>